<gene>
    <name evidence="2" type="ORF">WJX73_001931</name>
</gene>
<feature type="compositionally biased region" description="Polar residues" evidence="1">
    <location>
        <begin position="95"/>
        <end position="108"/>
    </location>
</feature>
<comment type="caution">
    <text evidence="2">The sequence shown here is derived from an EMBL/GenBank/DDBJ whole genome shotgun (WGS) entry which is preliminary data.</text>
</comment>
<feature type="region of interest" description="Disordered" evidence="1">
    <location>
        <begin position="72"/>
        <end position="118"/>
    </location>
</feature>
<evidence type="ECO:0000313" key="3">
    <source>
        <dbReference type="Proteomes" id="UP001465755"/>
    </source>
</evidence>
<evidence type="ECO:0000313" key="2">
    <source>
        <dbReference type="EMBL" id="KAK9795843.1"/>
    </source>
</evidence>
<keyword evidence="3" id="KW-1185">Reference proteome</keyword>
<sequence>MATCDVARPAALALWVARLGTRCPDPLSLALAVVLAQSAKSSVNTCTWSPEKADERCRAAAVVGFALAAGLSPPSSGPRHLNSPQPAKPPAHPVQASQSASDLESNGEQAAGDLLLPR</sequence>
<evidence type="ECO:0000256" key="1">
    <source>
        <dbReference type="SAM" id="MobiDB-lite"/>
    </source>
</evidence>
<dbReference type="Proteomes" id="UP001465755">
    <property type="component" value="Unassembled WGS sequence"/>
</dbReference>
<dbReference type="AlphaFoldDB" id="A0AAW1NR19"/>
<evidence type="ECO:0008006" key="4">
    <source>
        <dbReference type="Google" id="ProtNLM"/>
    </source>
</evidence>
<proteinExistence type="predicted"/>
<protein>
    <recommendedName>
        <fullName evidence="4">Secreted protein</fullName>
    </recommendedName>
</protein>
<accession>A0AAW1NR19</accession>
<organism evidence="2 3">
    <name type="scientific">Symbiochloris irregularis</name>
    <dbReference type="NCBI Taxonomy" id="706552"/>
    <lineage>
        <taxon>Eukaryota</taxon>
        <taxon>Viridiplantae</taxon>
        <taxon>Chlorophyta</taxon>
        <taxon>core chlorophytes</taxon>
        <taxon>Trebouxiophyceae</taxon>
        <taxon>Trebouxiales</taxon>
        <taxon>Trebouxiaceae</taxon>
        <taxon>Symbiochloris</taxon>
    </lineage>
</organism>
<dbReference type="EMBL" id="JALJOQ010000124">
    <property type="protein sequence ID" value="KAK9795843.1"/>
    <property type="molecule type" value="Genomic_DNA"/>
</dbReference>
<name>A0AAW1NR19_9CHLO</name>
<reference evidence="2 3" key="1">
    <citation type="journal article" date="2024" name="Nat. Commun.">
        <title>Phylogenomics reveals the evolutionary origins of lichenization in chlorophyte algae.</title>
        <authorList>
            <person name="Puginier C."/>
            <person name="Libourel C."/>
            <person name="Otte J."/>
            <person name="Skaloud P."/>
            <person name="Haon M."/>
            <person name="Grisel S."/>
            <person name="Petersen M."/>
            <person name="Berrin J.G."/>
            <person name="Delaux P.M."/>
            <person name="Dal Grande F."/>
            <person name="Keller J."/>
        </authorList>
    </citation>
    <scope>NUCLEOTIDE SEQUENCE [LARGE SCALE GENOMIC DNA]</scope>
    <source>
        <strain evidence="2 3">SAG 2036</strain>
    </source>
</reference>